<evidence type="ECO:0000259" key="5">
    <source>
        <dbReference type="PROSITE" id="PS51005"/>
    </source>
</evidence>
<reference evidence="6" key="2">
    <citation type="journal article" date="2022" name="Hortic Res">
        <title>The genome of Dioscorea zingiberensis sheds light on the biosynthesis, origin and evolution of the medicinally important diosgenin saponins.</title>
        <authorList>
            <person name="Li Y."/>
            <person name="Tan C."/>
            <person name="Li Z."/>
            <person name="Guo J."/>
            <person name="Li S."/>
            <person name="Chen X."/>
            <person name="Wang C."/>
            <person name="Dai X."/>
            <person name="Yang H."/>
            <person name="Song W."/>
            <person name="Hou L."/>
            <person name="Xu J."/>
            <person name="Tong Z."/>
            <person name="Xu A."/>
            <person name="Yuan X."/>
            <person name="Wang W."/>
            <person name="Yang Q."/>
            <person name="Chen L."/>
            <person name="Sun Z."/>
            <person name="Wang K."/>
            <person name="Pan B."/>
            <person name="Chen J."/>
            <person name="Bao Y."/>
            <person name="Liu F."/>
            <person name="Qi X."/>
            <person name="Gang D.R."/>
            <person name="Wen J."/>
            <person name="Li J."/>
        </authorList>
    </citation>
    <scope>NUCLEOTIDE SEQUENCE</scope>
    <source>
        <strain evidence="6">Dzin_1.0</strain>
    </source>
</reference>
<evidence type="ECO:0000256" key="3">
    <source>
        <dbReference type="ARBA" id="ARBA00023163"/>
    </source>
</evidence>
<gene>
    <name evidence="6" type="ORF">J5N97_017326</name>
</gene>
<sequence>MHEYRLAATNSVSTTSTRSSKVLDEWVLCRIYQKKHHERDRINIGGVMAAKDTNEYCSPSEETSLVTATAAAASDLCEFEEKVHVFPRSCSLAHLLEPADYLSASLLFDDYSTFFNSIEELFENKVGNSTAATFFTYPINPC</sequence>
<dbReference type="Gene3D" id="2.170.150.80">
    <property type="entry name" value="NAC domain"/>
    <property type="match status" value="1"/>
</dbReference>
<dbReference type="PROSITE" id="PS51005">
    <property type="entry name" value="NAC"/>
    <property type="match status" value="1"/>
</dbReference>
<evidence type="ECO:0000256" key="2">
    <source>
        <dbReference type="ARBA" id="ARBA00023125"/>
    </source>
</evidence>
<dbReference type="EMBL" id="JAGGNH010000004">
    <property type="protein sequence ID" value="KAJ0975361.1"/>
    <property type="molecule type" value="Genomic_DNA"/>
</dbReference>
<proteinExistence type="predicted"/>
<dbReference type="Proteomes" id="UP001085076">
    <property type="component" value="Miscellaneous, Linkage group lg04"/>
</dbReference>
<keyword evidence="1" id="KW-0805">Transcription regulation</keyword>
<dbReference type="GO" id="GO:0003677">
    <property type="term" value="F:DNA binding"/>
    <property type="evidence" value="ECO:0007669"/>
    <property type="project" value="UniProtKB-KW"/>
</dbReference>
<evidence type="ECO:0000256" key="1">
    <source>
        <dbReference type="ARBA" id="ARBA00023015"/>
    </source>
</evidence>
<accession>A0A9D5HG14</accession>
<dbReference type="InterPro" id="IPR003441">
    <property type="entry name" value="NAC-dom"/>
</dbReference>
<reference evidence="6" key="1">
    <citation type="submission" date="2021-03" db="EMBL/GenBank/DDBJ databases">
        <authorList>
            <person name="Li Z."/>
            <person name="Yang C."/>
        </authorList>
    </citation>
    <scope>NUCLEOTIDE SEQUENCE</scope>
    <source>
        <strain evidence="6">Dzin_1.0</strain>
        <tissue evidence="6">Leaf</tissue>
    </source>
</reference>
<keyword evidence="2" id="KW-0238">DNA-binding</keyword>
<evidence type="ECO:0000313" key="6">
    <source>
        <dbReference type="EMBL" id="KAJ0975361.1"/>
    </source>
</evidence>
<feature type="domain" description="NAC" evidence="5">
    <location>
        <begin position="1"/>
        <end position="34"/>
    </location>
</feature>
<dbReference type="InterPro" id="IPR036093">
    <property type="entry name" value="NAC_dom_sf"/>
</dbReference>
<protein>
    <recommendedName>
        <fullName evidence="5">NAC domain-containing protein</fullName>
    </recommendedName>
</protein>
<keyword evidence="7" id="KW-1185">Reference proteome</keyword>
<organism evidence="6 7">
    <name type="scientific">Dioscorea zingiberensis</name>
    <dbReference type="NCBI Taxonomy" id="325984"/>
    <lineage>
        <taxon>Eukaryota</taxon>
        <taxon>Viridiplantae</taxon>
        <taxon>Streptophyta</taxon>
        <taxon>Embryophyta</taxon>
        <taxon>Tracheophyta</taxon>
        <taxon>Spermatophyta</taxon>
        <taxon>Magnoliopsida</taxon>
        <taxon>Liliopsida</taxon>
        <taxon>Dioscoreales</taxon>
        <taxon>Dioscoreaceae</taxon>
        <taxon>Dioscorea</taxon>
    </lineage>
</organism>
<comment type="caution">
    <text evidence="6">The sequence shown here is derived from an EMBL/GenBank/DDBJ whole genome shotgun (WGS) entry which is preliminary data.</text>
</comment>
<evidence type="ECO:0000256" key="4">
    <source>
        <dbReference type="ARBA" id="ARBA00023242"/>
    </source>
</evidence>
<name>A0A9D5HG14_9LILI</name>
<dbReference type="GO" id="GO:0006355">
    <property type="term" value="P:regulation of DNA-templated transcription"/>
    <property type="evidence" value="ECO:0007669"/>
    <property type="project" value="InterPro"/>
</dbReference>
<keyword evidence="3" id="KW-0804">Transcription</keyword>
<keyword evidence="4" id="KW-0539">Nucleus</keyword>
<evidence type="ECO:0000313" key="7">
    <source>
        <dbReference type="Proteomes" id="UP001085076"/>
    </source>
</evidence>
<dbReference type="AlphaFoldDB" id="A0A9D5HG14"/>